<reference evidence="2" key="1">
    <citation type="journal article" date="2019" name="Sci. Rep.">
        <title>Draft genome of Tanacetum cinerariifolium, the natural source of mosquito coil.</title>
        <authorList>
            <person name="Yamashiro T."/>
            <person name="Shiraishi A."/>
            <person name="Satake H."/>
            <person name="Nakayama K."/>
        </authorList>
    </citation>
    <scope>NUCLEOTIDE SEQUENCE</scope>
</reference>
<gene>
    <name evidence="2" type="ORF">Tci_924237</name>
</gene>
<feature type="non-terminal residue" evidence="2">
    <location>
        <position position="1"/>
    </location>
</feature>
<dbReference type="EMBL" id="BKCJ011780164">
    <property type="protein sequence ID" value="GFD52268.1"/>
    <property type="molecule type" value="Genomic_DNA"/>
</dbReference>
<protein>
    <submittedName>
        <fullName evidence="2">Uncharacterized protein</fullName>
    </submittedName>
</protein>
<proteinExistence type="predicted"/>
<feature type="region of interest" description="Disordered" evidence="1">
    <location>
        <begin position="1"/>
        <end position="22"/>
    </location>
</feature>
<feature type="compositionally biased region" description="Basic and acidic residues" evidence="1">
    <location>
        <begin position="1"/>
        <end position="14"/>
    </location>
</feature>
<name>A0A699X2X9_TANCI</name>
<organism evidence="2">
    <name type="scientific">Tanacetum cinerariifolium</name>
    <name type="common">Dalmatian daisy</name>
    <name type="synonym">Chrysanthemum cinerariifolium</name>
    <dbReference type="NCBI Taxonomy" id="118510"/>
    <lineage>
        <taxon>Eukaryota</taxon>
        <taxon>Viridiplantae</taxon>
        <taxon>Streptophyta</taxon>
        <taxon>Embryophyta</taxon>
        <taxon>Tracheophyta</taxon>
        <taxon>Spermatophyta</taxon>
        <taxon>Magnoliopsida</taxon>
        <taxon>eudicotyledons</taxon>
        <taxon>Gunneridae</taxon>
        <taxon>Pentapetalae</taxon>
        <taxon>asterids</taxon>
        <taxon>campanulids</taxon>
        <taxon>Asterales</taxon>
        <taxon>Asteraceae</taxon>
        <taxon>Asteroideae</taxon>
        <taxon>Anthemideae</taxon>
        <taxon>Anthemidinae</taxon>
        <taxon>Tanacetum</taxon>
    </lineage>
</organism>
<accession>A0A699X2X9</accession>
<sequence>MHEEEMAKIEKRQSEIAASEEASKAVINQELDEIKAMIKADEKMASRL</sequence>
<evidence type="ECO:0000313" key="2">
    <source>
        <dbReference type="EMBL" id="GFD52268.1"/>
    </source>
</evidence>
<comment type="caution">
    <text evidence="2">The sequence shown here is derived from an EMBL/GenBank/DDBJ whole genome shotgun (WGS) entry which is preliminary data.</text>
</comment>
<evidence type="ECO:0000256" key="1">
    <source>
        <dbReference type="SAM" id="MobiDB-lite"/>
    </source>
</evidence>
<dbReference type="AlphaFoldDB" id="A0A699X2X9"/>